<evidence type="ECO:0000256" key="3">
    <source>
        <dbReference type="ARBA" id="ARBA00012665"/>
    </source>
</evidence>
<evidence type="ECO:0000256" key="4">
    <source>
        <dbReference type="ARBA" id="ARBA00022679"/>
    </source>
</evidence>
<evidence type="ECO:0000256" key="6">
    <source>
        <dbReference type="ARBA" id="ARBA00022741"/>
    </source>
</evidence>
<protein>
    <recommendedName>
        <fullName evidence="3">tRNA dimethylallyltransferase</fullName>
        <ecNumber evidence="3">2.5.1.75</ecNumber>
    </recommendedName>
</protein>
<dbReference type="EC" id="2.5.1.75" evidence="3"/>
<dbReference type="AlphaFoldDB" id="A0A484H6I9"/>
<sequence length="297" mass="32688">MALVVAEAFEGTVINADSMQVYRDLSLLTAKPSATDMAQVPHRLYSIFDATEKCSAARWLSLARTAVAEAHQAGRLPIVVGGTGLYLEVLQHGLAPVPEIPVAVQAETRALMAAIGPAAFHTRLAMRDPAMAARLHPLDTQRLQRAWEVIAATGYSLSDWWQMKTGNLYARFCSLLLMPARPVLHASCDGRFWHMVAAGGVVTEVADLLARNLPPGCPILKAMGVAALANYIRGRLTLEEAIVAGQTITRRYAKRQCTWFRHRLKDALTVPDRYFADHPSTIEILSFIHHFLLASKR</sequence>
<proteinExistence type="inferred from homology"/>
<dbReference type="InterPro" id="IPR027417">
    <property type="entry name" value="P-loop_NTPase"/>
</dbReference>
<dbReference type="EMBL" id="LR026963">
    <property type="protein sequence ID" value="VBB69767.1"/>
    <property type="molecule type" value="Genomic_DNA"/>
</dbReference>
<dbReference type="InterPro" id="IPR039657">
    <property type="entry name" value="Dimethylallyltransferase"/>
</dbReference>
<keyword evidence="7" id="KW-0067">ATP-binding</keyword>
<accession>A0A484H6I9</accession>
<dbReference type="NCBIfam" id="TIGR00174">
    <property type="entry name" value="miaA"/>
    <property type="match status" value="1"/>
</dbReference>
<dbReference type="GO" id="GO:0052381">
    <property type="term" value="F:tRNA dimethylallyltransferase activity"/>
    <property type="evidence" value="ECO:0007669"/>
    <property type="project" value="UniProtKB-EC"/>
</dbReference>
<name>A0A484H6I9_9ZZZZ</name>
<keyword evidence="6" id="KW-0547">Nucleotide-binding</keyword>
<reference evidence="10" key="1">
    <citation type="submission" date="2018-10" db="EMBL/GenBank/DDBJ databases">
        <authorList>
            <person name="Gruber-Vodicka H."/>
            <person name="Jaeckle O."/>
        </authorList>
    </citation>
    <scope>NUCLEOTIDE SEQUENCE</scope>
</reference>
<keyword evidence="5" id="KW-0819">tRNA processing</keyword>
<keyword evidence="4 10" id="KW-0808">Transferase</keyword>
<dbReference type="Gene3D" id="3.40.50.300">
    <property type="entry name" value="P-loop containing nucleotide triphosphate hydrolases"/>
    <property type="match status" value="1"/>
</dbReference>
<evidence type="ECO:0000313" key="10">
    <source>
        <dbReference type="EMBL" id="VBB69767.1"/>
    </source>
</evidence>
<dbReference type="GO" id="GO:0006400">
    <property type="term" value="P:tRNA modification"/>
    <property type="evidence" value="ECO:0007669"/>
    <property type="project" value="TreeGrafter"/>
</dbReference>
<comment type="cofactor">
    <cofactor evidence="1">
        <name>Mg(2+)</name>
        <dbReference type="ChEBI" id="CHEBI:18420"/>
    </cofactor>
</comment>
<evidence type="ECO:0000256" key="9">
    <source>
        <dbReference type="ARBA" id="ARBA00049563"/>
    </source>
</evidence>
<dbReference type="GO" id="GO:0005524">
    <property type="term" value="F:ATP binding"/>
    <property type="evidence" value="ECO:0007669"/>
    <property type="project" value="UniProtKB-KW"/>
</dbReference>
<evidence type="ECO:0000256" key="2">
    <source>
        <dbReference type="ARBA" id="ARBA00005842"/>
    </source>
</evidence>
<evidence type="ECO:0000256" key="8">
    <source>
        <dbReference type="ARBA" id="ARBA00022842"/>
    </source>
</evidence>
<dbReference type="HAMAP" id="MF_00185">
    <property type="entry name" value="IPP_trans"/>
    <property type="match status" value="1"/>
</dbReference>
<dbReference type="PANTHER" id="PTHR11088">
    <property type="entry name" value="TRNA DIMETHYLALLYLTRANSFERASE"/>
    <property type="match status" value="1"/>
</dbReference>
<comment type="catalytic activity">
    <reaction evidence="9">
        <text>adenosine(37) in tRNA + dimethylallyl diphosphate = N(6)-dimethylallyladenosine(37) in tRNA + diphosphate</text>
        <dbReference type="Rhea" id="RHEA:26482"/>
        <dbReference type="Rhea" id="RHEA-COMP:10162"/>
        <dbReference type="Rhea" id="RHEA-COMP:10375"/>
        <dbReference type="ChEBI" id="CHEBI:33019"/>
        <dbReference type="ChEBI" id="CHEBI:57623"/>
        <dbReference type="ChEBI" id="CHEBI:74411"/>
        <dbReference type="ChEBI" id="CHEBI:74415"/>
        <dbReference type="EC" id="2.5.1.75"/>
    </reaction>
</comment>
<keyword evidence="8" id="KW-0460">Magnesium</keyword>
<dbReference type="InterPro" id="IPR018022">
    <property type="entry name" value="IPT"/>
</dbReference>
<dbReference type="PANTHER" id="PTHR11088:SF60">
    <property type="entry name" value="TRNA DIMETHYLALLYLTRANSFERASE"/>
    <property type="match status" value="1"/>
</dbReference>
<evidence type="ECO:0000256" key="7">
    <source>
        <dbReference type="ARBA" id="ARBA00022840"/>
    </source>
</evidence>
<dbReference type="Gene3D" id="1.10.20.140">
    <property type="match status" value="1"/>
</dbReference>
<evidence type="ECO:0000256" key="5">
    <source>
        <dbReference type="ARBA" id="ARBA00022694"/>
    </source>
</evidence>
<dbReference type="Pfam" id="PF01715">
    <property type="entry name" value="IPPT"/>
    <property type="match status" value="1"/>
</dbReference>
<dbReference type="SUPFAM" id="SSF52540">
    <property type="entry name" value="P-loop containing nucleoside triphosphate hydrolases"/>
    <property type="match status" value="1"/>
</dbReference>
<gene>
    <name evidence="10" type="ORF">RIEGSTA812A_PEG_1240</name>
</gene>
<comment type="similarity">
    <text evidence="2">Belongs to the IPP transferase family.</text>
</comment>
<evidence type="ECO:0000256" key="1">
    <source>
        <dbReference type="ARBA" id="ARBA00001946"/>
    </source>
</evidence>
<organism evidence="10">
    <name type="scientific">invertebrate metagenome</name>
    <dbReference type="NCBI Taxonomy" id="1711999"/>
    <lineage>
        <taxon>unclassified sequences</taxon>
        <taxon>metagenomes</taxon>
        <taxon>organismal metagenomes</taxon>
    </lineage>
</organism>